<gene>
    <name evidence="2" type="ORF">GCM10009547_13800</name>
</gene>
<dbReference type="SUPFAM" id="SSF47336">
    <property type="entry name" value="ACP-like"/>
    <property type="match status" value="1"/>
</dbReference>
<dbReference type="Proteomes" id="UP001500957">
    <property type="component" value="Unassembled WGS sequence"/>
</dbReference>
<reference evidence="2 3" key="1">
    <citation type="journal article" date="2019" name="Int. J. Syst. Evol. Microbiol.">
        <title>The Global Catalogue of Microorganisms (GCM) 10K type strain sequencing project: providing services to taxonomists for standard genome sequencing and annotation.</title>
        <authorList>
            <consortium name="The Broad Institute Genomics Platform"/>
            <consortium name="The Broad Institute Genome Sequencing Center for Infectious Disease"/>
            <person name="Wu L."/>
            <person name="Ma J."/>
        </authorList>
    </citation>
    <scope>NUCLEOTIDE SEQUENCE [LARGE SCALE GENOMIC DNA]</scope>
    <source>
        <strain evidence="2 3">JCM 10671</strain>
    </source>
</reference>
<dbReference type="Pfam" id="PF00550">
    <property type="entry name" value="PP-binding"/>
    <property type="match status" value="1"/>
</dbReference>
<keyword evidence="3" id="KW-1185">Reference proteome</keyword>
<dbReference type="Gene3D" id="1.10.1200.10">
    <property type="entry name" value="ACP-like"/>
    <property type="match status" value="1"/>
</dbReference>
<dbReference type="InterPro" id="IPR009081">
    <property type="entry name" value="PP-bd_ACP"/>
</dbReference>
<evidence type="ECO:0000313" key="3">
    <source>
        <dbReference type="Proteomes" id="UP001500957"/>
    </source>
</evidence>
<proteinExistence type="predicted"/>
<dbReference type="InterPro" id="IPR036736">
    <property type="entry name" value="ACP-like_sf"/>
</dbReference>
<name>A0ABN1GK27_9ACTN</name>
<sequence length="108" mass="12216">MNCPHFEETAMTVDARTTAEAEVLDVVRRLITETIGEEYLLDLEIGMDTSFEDDLEMESIEFVKFGAKLTEHYGGDVDFAGFLADKDLDEIIEMRVGTVVEYVLSVRN</sequence>
<comment type="caution">
    <text evidence="2">The sequence shown here is derived from an EMBL/GenBank/DDBJ whole genome shotgun (WGS) entry which is preliminary data.</text>
</comment>
<accession>A0ABN1GK27</accession>
<protein>
    <submittedName>
        <fullName evidence="2">Phosphopantetheine-binding protein</fullName>
    </submittedName>
</protein>
<evidence type="ECO:0000259" key="1">
    <source>
        <dbReference type="Pfam" id="PF00550"/>
    </source>
</evidence>
<organism evidence="2 3">
    <name type="scientific">Sporichthya brevicatena</name>
    <dbReference type="NCBI Taxonomy" id="171442"/>
    <lineage>
        <taxon>Bacteria</taxon>
        <taxon>Bacillati</taxon>
        <taxon>Actinomycetota</taxon>
        <taxon>Actinomycetes</taxon>
        <taxon>Sporichthyales</taxon>
        <taxon>Sporichthyaceae</taxon>
        <taxon>Sporichthya</taxon>
    </lineage>
</organism>
<evidence type="ECO:0000313" key="2">
    <source>
        <dbReference type="EMBL" id="GAA0613146.1"/>
    </source>
</evidence>
<feature type="domain" description="Carrier" evidence="1">
    <location>
        <begin position="32"/>
        <end position="93"/>
    </location>
</feature>
<dbReference type="EMBL" id="BAAAHE010000010">
    <property type="protein sequence ID" value="GAA0613146.1"/>
    <property type="molecule type" value="Genomic_DNA"/>
</dbReference>